<dbReference type="InterPro" id="IPR043502">
    <property type="entry name" value="DNA/RNA_pol_sf"/>
</dbReference>
<evidence type="ECO:0000313" key="3">
    <source>
        <dbReference type="Proteomes" id="UP001163823"/>
    </source>
</evidence>
<dbReference type="KEGG" id="qsa:O6P43_001427"/>
<gene>
    <name evidence="2" type="ORF">O6P43_001427</name>
</gene>
<keyword evidence="3" id="KW-1185">Reference proteome</keyword>
<dbReference type="Pfam" id="PF07727">
    <property type="entry name" value="RVT_2"/>
    <property type="match status" value="1"/>
</dbReference>
<sequence>MILGNLLVFLEKNGQLVVNGSLPLRGKLMGQLRDIKQGLLQEFTQTYGVDYQETFALVAKMNSIRVLISCAVNLGWDLQQLDVNNAFLHGDFIEEVYMEIPPGFSCQKIEGKICKLKKSMYGLKQSPRAWFDRFSWAMLSFGYQQSNADHTMFIKHCNGKITILIVYIDDIVVIGDNPEEVSRLKNHLAREFEIKDLGTLRYSPVFSGN</sequence>
<dbReference type="PANTHER" id="PTHR43383:SF2">
    <property type="entry name" value="AMIDOHYDROLASE 2 FAMILY PROTEIN"/>
    <property type="match status" value="1"/>
</dbReference>
<organism evidence="2 3">
    <name type="scientific">Quillaja saponaria</name>
    <name type="common">Soap bark tree</name>
    <dbReference type="NCBI Taxonomy" id="32244"/>
    <lineage>
        <taxon>Eukaryota</taxon>
        <taxon>Viridiplantae</taxon>
        <taxon>Streptophyta</taxon>
        <taxon>Embryophyta</taxon>
        <taxon>Tracheophyta</taxon>
        <taxon>Spermatophyta</taxon>
        <taxon>Magnoliopsida</taxon>
        <taxon>eudicotyledons</taxon>
        <taxon>Gunneridae</taxon>
        <taxon>Pentapetalae</taxon>
        <taxon>rosids</taxon>
        <taxon>fabids</taxon>
        <taxon>Fabales</taxon>
        <taxon>Quillajaceae</taxon>
        <taxon>Quillaja</taxon>
    </lineage>
</organism>
<dbReference type="SUPFAM" id="SSF56672">
    <property type="entry name" value="DNA/RNA polymerases"/>
    <property type="match status" value="1"/>
</dbReference>
<evidence type="ECO:0000259" key="1">
    <source>
        <dbReference type="Pfam" id="PF07727"/>
    </source>
</evidence>
<dbReference type="InterPro" id="IPR013103">
    <property type="entry name" value="RVT_2"/>
</dbReference>
<reference evidence="2 3" key="1">
    <citation type="journal article" date="2023" name="Science">
        <title>Elucidation of the pathway for biosynthesis of saponin adjuvants from the soapbark tree.</title>
        <authorList>
            <person name="Reed J."/>
            <person name="Orme A."/>
            <person name="El-Demerdash A."/>
            <person name="Owen C."/>
            <person name="Martin L.B.B."/>
            <person name="Misra R.C."/>
            <person name="Kikuchi S."/>
            <person name="Rejzek M."/>
            <person name="Martin A.C."/>
            <person name="Harkess A."/>
            <person name="Leebens-Mack J."/>
            <person name="Louveau T."/>
            <person name="Stephenson M.J."/>
            <person name="Osbourn A."/>
        </authorList>
    </citation>
    <scope>NUCLEOTIDE SEQUENCE [LARGE SCALE GENOMIC DNA]</scope>
    <source>
        <strain evidence="2">S10</strain>
    </source>
</reference>
<comment type="caution">
    <text evidence="2">The sequence shown here is derived from an EMBL/GenBank/DDBJ whole genome shotgun (WGS) entry which is preliminary data.</text>
</comment>
<evidence type="ECO:0000313" key="2">
    <source>
        <dbReference type="EMBL" id="KAJ7982285.1"/>
    </source>
</evidence>
<dbReference type="EMBL" id="JARAOO010000001">
    <property type="protein sequence ID" value="KAJ7982285.1"/>
    <property type="molecule type" value="Genomic_DNA"/>
</dbReference>
<protein>
    <submittedName>
        <fullName evidence="2">Retrovirus-related Pol polyprotein from transposon TNT 1-94</fullName>
    </submittedName>
</protein>
<dbReference type="Proteomes" id="UP001163823">
    <property type="component" value="Chromosome 1"/>
</dbReference>
<name>A0AAD7VNM5_QUISA</name>
<feature type="domain" description="Reverse transcriptase Ty1/copia-type" evidence="1">
    <location>
        <begin position="40"/>
        <end position="200"/>
    </location>
</feature>
<accession>A0AAD7VNM5</accession>
<dbReference type="AlphaFoldDB" id="A0AAD7VNM5"/>
<proteinExistence type="predicted"/>
<dbReference type="PANTHER" id="PTHR43383">
    <property type="entry name" value="NODULIN 6"/>
    <property type="match status" value="1"/>
</dbReference>